<evidence type="ECO:0000313" key="7">
    <source>
        <dbReference type="Proteomes" id="UP001234495"/>
    </source>
</evidence>
<evidence type="ECO:0000256" key="1">
    <source>
        <dbReference type="ARBA" id="ARBA00004141"/>
    </source>
</evidence>
<keyword evidence="2 5" id="KW-0812">Transmembrane</keyword>
<keyword evidence="6" id="KW-0808">Transferase</keyword>
<evidence type="ECO:0000313" key="6">
    <source>
        <dbReference type="EMBL" id="MDQ0228821.1"/>
    </source>
</evidence>
<keyword evidence="3 5" id="KW-1133">Transmembrane helix</keyword>
<gene>
    <name evidence="6" type="ORF">J2S19_000071</name>
</gene>
<feature type="transmembrane region" description="Helical" evidence="5">
    <location>
        <begin position="121"/>
        <end position="147"/>
    </location>
</feature>
<sequence length="194" mass="23022">MIFTIVFIILLLERISELMIAKRNEKWMLRHGAVEFGTEHYGVIVAHHCMFLMCFALEVLYFDKSISQFWMIIVPILLIAQFIRYWAILSLGNYWNTKVIIIPGTYIEVKGPYKFLKHPNYLIVIIEILFIPLLFKAYATAIVFSILNFIVIETRIRVEEEALELYPNYHELFFNKSRFVPKLANRLTNHRDTD</sequence>
<proteinExistence type="predicted"/>
<organism evidence="6 7">
    <name type="scientific">Metabacillus malikii</name>
    <dbReference type="NCBI Taxonomy" id="1504265"/>
    <lineage>
        <taxon>Bacteria</taxon>
        <taxon>Bacillati</taxon>
        <taxon>Bacillota</taxon>
        <taxon>Bacilli</taxon>
        <taxon>Bacillales</taxon>
        <taxon>Bacillaceae</taxon>
        <taxon>Metabacillus</taxon>
    </lineage>
</organism>
<reference evidence="6 7" key="1">
    <citation type="submission" date="2023-07" db="EMBL/GenBank/DDBJ databases">
        <title>Genomic Encyclopedia of Type Strains, Phase IV (KMG-IV): sequencing the most valuable type-strain genomes for metagenomic binning, comparative biology and taxonomic classification.</title>
        <authorList>
            <person name="Goeker M."/>
        </authorList>
    </citation>
    <scope>NUCLEOTIDE SEQUENCE [LARGE SCALE GENOMIC DNA]</scope>
    <source>
        <strain evidence="6 7">DSM 29005</strain>
    </source>
</reference>
<evidence type="ECO:0000256" key="4">
    <source>
        <dbReference type="ARBA" id="ARBA00023136"/>
    </source>
</evidence>
<dbReference type="PANTHER" id="PTHR43847:SF1">
    <property type="entry name" value="BLL3993 PROTEIN"/>
    <property type="match status" value="1"/>
</dbReference>
<dbReference type="InterPro" id="IPR007269">
    <property type="entry name" value="ICMT_MeTrfase"/>
</dbReference>
<dbReference type="RefSeq" id="WP_307335533.1">
    <property type="nucleotide sequence ID" value="NZ_JAUSUD010000001.1"/>
</dbReference>
<name>A0ABT9Z987_9BACI</name>
<dbReference type="InterPro" id="IPR052527">
    <property type="entry name" value="Metal_cation-efflux_comp"/>
</dbReference>
<dbReference type="EMBL" id="JAUSUD010000001">
    <property type="protein sequence ID" value="MDQ0228821.1"/>
    <property type="molecule type" value="Genomic_DNA"/>
</dbReference>
<evidence type="ECO:0000256" key="2">
    <source>
        <dbReference type="ARBA" id="ARBA00022692"/>
    </source>
</evidence>
<evidence type="ECO:0000256" key="5">
    <source>
        <dbReference type="SAM" id="Phobius"/>
    </source>
</evidence>
<dbReference type="PANTHER" id="PTHR43847">
    <property type="entry name" value="BLL3993 PROTEIN"/>
    <property type="match status" value="1"/>
</dbReference>
<feature type="transmembrane region" description="Helical" evidence="5">
    <location>
        <begin position="69"/>
        <end position="88"/>
    </location>
</feature>
<keyword evidence="7" id="KW-1185">Reference proteome</keyword>
<accession>A0ABT9Z987</accession>
<dbReference type="GO" id="GO:0008168">
    <property type="term" value="F:methyltransferase activity"/>
    <property type="evidence" value="ECO:0007669"/>
    <property type="project" value="UniProtKB-KW"/>
</dbReference>
<keyword evidence="6" id="KW-0489">Methyltransferase</keyword>
<comment type="caution">
    <text evidence="6">The sequence shown here is derived from an EMBL/GenBank/DDBJ whole genome shotgun (WGS) entry which is preliminary data.</text>
</comment>
<comment type="subcellular location">
    <subcellularLocation>
        <location evidence="1">Membrane</location>
        <topology evidence="1">Multi-pass membrane protein</topology>
    </subcellularLocation>
</comment>
<protein>
    <submittedName>
        <fullName evidence="6">Methyltransferase</fullName>
    </submittedName>
</protein>
<dbReference type="Proteomes" id="UP001234495">
    <property type="component" value="Unassembled WGS sequence"/>
</dbReference>
<evidence type="ECO:0000256" key="3">
    <source>
        <dbReference type="ARBA" id="ARBA00022989"/>
    </source>
</evidence>
<dbReference type="GO" id="GO:0032259">
    <property type="term" value="P:methylation"/>
    <property type="evidence" value="ECO:0007669"/>
    <property type="project" value="UniProtKB-KW"/>
</dbReference>
<dbReference type="Gene3D" id="1.20.120.1630">
    <property type="match status" value="1"/>
</dbReference>
<keyword evidence="4 5" id="KW-0472">Membrane</keyword>
<dbReference type="Pfam" id="PF04140">
    <property type="entry name" value="ICMT"/>
    <property type="match status" value="1"/>
</dbReference>
<feature type="transmembrane region" description="Helical" evidence="5">
    <location>
        <begin position="40"/>
        <end position="62"/>
    </location>
</feature>